<keyword evidence="2" id="KW-1185">Reference proteome</keyword>
<evidence type="ECO:0000313" key="1">
    <source>
        <dbReference type="EMBL" id="KAK5973663.1"/>
    </source>
</evidence>
<dbReference type="AlphaFoldDB" id="A0AAN8FP13"/>
<organism evidence="1 2">
    <name type="scientific">Trichostrongylus colubriformis</name>
    <name type="common">Black scour worm</name>
    <dbReference type="NCBI Taxonomy" id="6319"/>
    <lineage>
        <taxon>Eukaryota</taxon>
        <taxon>Metazoa</taxon>
        <taxon>Ecdysozoa</taxon>
        <taxon>Nematoda</taxon>
        <taxon>Chromadorea</taxon>
        <taxon>Rhabditida</taxon>
        <taxon>Rhabditina</taxon>
        <taxon>Rhabditomorpha</taxon>
        <taxon>Strongyloidea</taxon>
        <taxon>Trichostrongylidae</taxon>
        <taxon>Trichostrongylus</taxon>
    </lineage>
</organism>
<protein>
    <submittedName>
        <fullName evidence="1">Uncharacterized protein</fullName>
    </submittedName>
</protein>
<sequence length="98" mass="11503">MECSVFSVFSDVLNELCSTQYHGIVCRTFEYSDIADGKWFYLNDKDKRLKQPYIVNNNFYVGRKNKEARQAINGLWFLTRSGHCSVEKVERARKRLLG</sequence>
<dbReference type="EMBL" id="WIXE01015180">
    <property type="protein sequence ID" value="KAK5973663.1"/>
    <property type="molecule type" value="Genomic_DNA"/>
</dbReference>
<proteinExistence type="predicted"/>
<gene>
    <name evidence="1" type="ORF">GCK32_015662</name>
</gene>
<name>A0AAN8FP13_TRICO</name>
<accession>A0AAN8FP13</accession>
<dbReference type="Proteomes" id="UP001331761">
    <property type="component" value="Unassembled WGS sequence"/>
</dbReference>
<reference evidence="1 2" key="1">
    <citation type="submission" date="2019-10" db="EMBL/GenBank/DDBJ databases">
        <title>Assembly and Annotation for the nematode Trichostrongylus colubriformis.</title>
        <authorList>
            <person name="Martin J."/>
        </authorList>
    </citation>
    <scope>NUCLEOTIDE SEQUENCE [LARGE SCALE GENOMIC DNA]</scope>
    <source>
        <strain evidence="1">G859</strain>
        <tissue evidence="1">Whole worm</tissue>
    </source>
</reference>
<comment type="caution">
    <text evidence="1">The sequence shown here is derived from an EMBL/GenBank/DDBJ whole genome shotgun (WGS) entry which is preliminary data.</text>
</comment>
<evidence type="ECO:0000313" key="2">
    <source>
        <dbReference type="Proteomes" id="UP001331761"/>
    </source>
</evidence>